<evidence type="ECO:0000313" key="3">
    <source>
        <dbReference type="Proteomes" id="UP001296104"/>
    </source>
</evidence>
<sequence>MFGPGFTTVALTALLGVSSAASLQLRDYPQGTSNVTIVDQSKNYNATGGEGHVAAAGNLPPFGSIGIGCGVNWDNKSMAYGGGVNAGSKDFGLGGGYTVTPTTIEIGNGIGINTANSSANVNFKGSVNGTFELRFESTSDFACVPSNDNGTHSIVCTTI</sequence>
<feature type="chain" id="PRO_5042611426" evidence="1">
    <location>
        <begin position="21"/>
        <end position="159"/>
    </location>
</feature>
<organism evidence="2 3">
    <name type="scientific">Lecanosticta acicola</name>
    <dbReference type="NCBI Taxonomy" id="111012"/>
    <lineage>
        <taxon>Eukaryota</taxon>
        <taxon>Fungi</taxon>
        <taxon>Dikarya</taxon>
        <taxon>Ascomycota</taxon>
        <taxon>Pezizomycotina</taxon>
        <taxon>Dothideomycetes</taxon>
        <taxon>Dothideomycetidae</taxon>
        <taxon>Mycosphaerellales</taxon>
        <taxon>Mycosphaerellaceae</taxon>
        <taxon>Lecanosticta</taxon>
    </lineage>
</organism>
<dbReference type="Proteomes" id="UP001296104">
    <property type="component" value="Unassembled WGS sequence"/>
</dbReference>
<protein>
    <submittedName>
        <fullName evidence="2">Uncharacterized protein</fullName>
    </submittedName>
</protein>
<name>A0AAI9EDB4_9PEZI</name>
<gene>
    <name evidence="2" type="ORF">LECACI_7A007281</name>
</gene>
<keyword evidence="3" id="KW-1185">Reference proteome</keyword>
<feature type="signal peptide" evidence="1">
    <location>
        <begin position="1"/>
        <end position="20"/>
    </location>
</feature>
<proteinExistence type="predicted"/>
<evidence type="ECO:0000313" key="2">
    <source>
        <dbReference type="EMBL" id="CAK4032123.1"/>
    </source>
</evidence>
<dbReference type="AlphaFoldDB" id="A0AAI9EDB4"/>
<keyword evidence="1" id="KW-0732">Signal</keyword>
<reference evidence="2" key="1">
    <citation type="submission" date="2023-11" db="EMBL/GenBank/DDBJ databases">
        <authorList>
            <person name="Alioto T."/>
            <person name="Alioto T."/>
            <person name="Gomez Garrido J."/>
        </authorList>
    </citation>
    <scope>NUCLEOTIDE SEQUENCE</scope>
</reference>
<dbReference type="EMBL" id="CAVMBE010000058">
    <property type="protein sequence ID" value="CAK4032123.1"/>
    <property type="molecule type" value="Genomic_DNA"/>
</dbReference>
<comment type="caution">
    <text evidence="2">The sequence shown here is derived from an EMBL/GenBank/DDBJ whole genome shotgun (WGS) entry which is preliminary data.</text>
</comment>
<evidence type="ECO:0000256" key="1">
    <source>
        <dbReference type="SAM" id="SignalP"/>
    </source>
</evidence>
<accession>A0AAI9EDB4</accession>